<dbReference type="EMBL" id="NPHW01004107">
    <property type="protein sequence ID" value="OXV08434.1"/>
    <property type="molecule type" value="Genomic_DNA"/>
</dbReference>
<keyword evidence="3" id="KW-1185">Reference proteome</keyword>
<protein>
    <submittedName>
        <fullName evidence="2">Uncharacterized protein</fullName>
    </submittedName>
</protein>
<comment type="caution">
    <text evidence="2">The sequence shown here is derived from an EMBL/GenBank/DDBJ whole genome shotgun (WGS) entry which is preliminary data.</text>
</comment>
<feature type="region of interest" description="Disordered" evidence="1">
    <location>
        <begin position="115"/>
        <end position="140"/>
    </location>
</feature>
<sequence length="140" mass="15354">MTRERSTPTGSWVTFTTVTQCAFQKSIEGVIVPEEMDFDVLFNNWQGVRLLPGALFEARGTVTIEGDRPVSAYLRKEKSSGLALSSVFDIHCVFAGTASWGNTWVPRVGSATLRTGADWPDTSSRAPRQSDSEVPETLPE</sequence>
<dbReference type="AlphaFoldDB" id="A0A232LWI4"/>
<name>A0A232LWI4_9EURO</name>
<dbReference type="Proteomes" id="UP000243515">
    <property type="component" value="Unassembled WGS sequence"/>
</dbReference>
<evidence type="ECO:0000313" key="2">
    <source>
        <dbReference type="EMBL" id="OXV08434.1"/>
    </source>
</evidence>
<proteinExistence type="predicted"/>
<organism evidence="2 3">
    <name type="scientific">Elaphomyces granulatus</name>
    <dbReference type="NCBI Taxonomy" id="519963"/>
    <lineage>
        <taxon>Eukaryota</taxon>
        <taxon>Fungi</taxon>
        <taxon>Dikarya</taxon>
        <taxon>Ascomycota</taxon>
        <taxon>Pezizomycotina</taxon>
        <taxon>Eurotiomycetes</taxon>
        <taxon>Eurotiomycetidae</taxon>
        <taxon>Eurotiales</taxon>
        <taxon>Elaphomycetaceae</taxon>
        <taxon>Elaphomyces</taxon>
    </lineage>
</organism>
<reference evidence="2 3" key="1">
    <citation type="journal article" date="2015" name="Environ. Microbiol.">
        <title>Metagenome sequence of Elaphomyces granulatus from sporocarp tissue reveals Ascomycota ectomycorrhizal fingerprints of genome expansion and a Proteobacteria-rich microbiome.</title>
        <authorList>
            <person name="Quandt C.A."/>
            <person name="Kohler A."/>
            <person name="Hesse C.N."/>
            <person name="Sharpton T.J."/>
            <person name="Martin F."/>
            <person name="Spatafora J.W."/>
        </authorList>
    </citation>
    <scope>NUCLEOTIDE SEQUENCE [LARGE SCALE GENOMIC DNA]</scope>
    <source>
        <strain evidence="2 3">OSC145934</strain>
    </source>
</reference>
<evidence type="ECO:0000313" key="3">
    <source>
        <dbReference type="Proteomes" id="UP000243515"/>
    </source>
</evidence>
<accession>A0A232LWI4</accession>
<evidence type="ECO:0000256" key="1">
    <source>
        <dbReference type="SAM" id="MobiDB-lite"/>
    </source>
</evidence>
<gene>
    <name evidence="2" type="ORF">Egran_03802</name>
</gene>